<feature type="compositionally biased region" description="Polar residues" evidence="1">
    <location>
        <begin position="206"/>
        <end position="216"/>
    </location>
</feature>
<accession>A0A9W8CYR0</accession>
<feature type="domain" description="MHD1" evidence="3">
    <location>
        <begin position="852"/>
        <end position="970"/>
    </location>
</feature>
<feature type="compositionally biased region" description="Gly residues" evidence="1">
    <location>
        <begin position="222"/>
        <end position="238"/>
    </location>
</feature>
<protein>
    <recommendedName>
        <fullName evidence="7">C2 domain-containing protein</fullName>
    </recommendedName>
</protein>
<dbReference type="PROSITE" id="PS51258">
    <property type="entry name" value="MHD1"/>
    <property type="match status" value="1"/>
</dbReference>
<dbReference type="Gene3D" id="1.10.357.50">
    <property type="match status" value="1"/>
</dbReference>
<gene>
    <name evidence="5" type="ORF">LPJ61_002364</name>
</gene>
<feature type="domain" description="MHD2" evidence="4">
    <location>
        <begin position="1312"/>
        <end position="1431"/>
    </location>
</feature>
<feature type="region of interest" description="Disordered" evidence="1">
    <location>
        <begin position="109"/>
        <end position="147"/>
    </location>
</feature>
<dbReference type="PANTHER" id="PTHR47263">
    <property type="entry name" value="ADENYLATE CYCLASE ACTIVATION PROTEIN GIT1"/>
    <property type="match status" value="1"/>
</dbReference>
<evidence type="ECO:0000313" key="6">
    <source>
        <dbReference type="Proteomes" id="UP001143981"/>
    </source>
</evidence>
<dbReference type="SUPFAM" id="SSF49562">
    <property type="entry name" value="C2 domain (Calcium/lipid-binding domain, CaLB)"/>
    <property type="match status" value="1"/>
</dbReference>
<feature type="compositionally biased region" description="Polar residues" evidence="1">
    <location>
        <begin position="1524"/>
        <end position="1535"/>
    </location>
</feature>
<dbReference type="InterPro" id="IPR035892">
    <property type="entry name" value="C2_domain_sf"/>
</dbReference>
<dbReference type="InterPro" id="IPR052811">
    <property type="entry name" value="Glucose_resp_signaling"/>
</dbReference>
<reference evidence="5" key="1">
    <citation type="submission" date="2022-07" db="EMBL/GenBank/DDBJ databases">
        <title>Phylogenomic reconstructions and comparative analyses of Kickxellomycotina fungi.</title>
        <authorList>
            <person name="Reynolds N.K."/>
            <person name="Stajich J.E."/>
            <person name="Barry K."/>
            <person name="Grigoriev I.V."/>
            <person name="Crous P."/>
            <person name="Smith M.E."/>
        </authorList>
    </citation>
    <scope>NUCLEOTIDE SEQUENCE</scope>
    <source>
        <strain evidence="5">BCRC 34381</strain>
    </source>
</reference>
<feature type="region of interest" description="Disordered" evidence="1">
    <location>
        <begin position="420"/>
        <end position="458"/>
    </location>
</feature>
<dbReference type="Gene3D" id="1.20.58.1100">
    <property type="match status" value="1"/>
</dbReference>
<feature type="compositionally biased region" description="Polar residues" evidence="1">
    <location>
        <begin position="111"/>
        <end position="121"/>
    </location>
</feature>
<dbReference type="InterPro" id="IPR014772">
    <property type="entry name" value="Munc13_dom-2"/>
</dbReference>
<dbReference type="EMBL" id="JANBOI010000291">
    <property type="protein sequence ID" value="KAJ1731784.1"/>
    <property type="molecule type" value="Genomic_DNA"/>
</dbReference>
<sequence length="1624" mass="178699">MPQLPASAQTQTPAGCQENCQLDSQSTPPGTPEHTRLSEPIGPEHTAGAPAPGPLASPVDTPRAQSLSPSLASLHLGDGLVDGGAIDWPYSLADARDSTTVPSYAVRAADTPTSAPNTAVAEQSEAATAPPPAAKSRTRSLQLHPSDTEQTTYQYALRYAMILDVDNALLAARSQSIINKCPEKSTPLTRMGSGSGFSVKAAGKASGTSNLNNRTPTLLFPGSGGSSSNGGGGGGGGRRLTVGATGQPVSRQRSRSWKSSLLGLGDSAARKIKAEIGSSGKRWGLTRGGDADAPAGSAKTGRLTPGIVKALTQQLKTASGAPSLHPLTQACYMELHNHLRVKESADALGEYGSVDDLLELFADLSHTVCSQHGIINNADIDRTVDSQTSRFIKLLRAVLQSKAYTSREAGLALLKLDDYPDTPAANGQPSPTPGDPAPRPSSYAASSPPAIDTPVTPPSQLATDWLRSVFGVPDSDHQQLVAELQGDVNQETAVQDLRTCLLVLKKDVGFAGKPENFRTPHAYRVWKDREITLLEQLIHSYSMRPSYMSGEQIGAGRLKLEASAIEAMDESEIADAFEYIPTNAATHYLTLMRKAVEHDIIGSLRPGTPDTVHSLSGPAKELLKQLAIAWRISASYRDTCYLDVINSYYELGDLPIAYVLDAFGKIERIVHLINPQDWHMAHYKYLLDTQNKIEYRALGAVQDVIEELDHQRPETHASLKRLLRNLIINDVNGPALLNKPMPNVEGRRDEVVGVLESSILYRCDCLSSQCFADETPAAPSLDGFAQLAVLVLCDYDRCSRIFADPLFEDGDRRFDIPGIVAELETEYFFASLRRHLDEFGYGMENTNIEIALELCKSITRVRELHARHSTRALEDVDDQRLFKAAASMWLRNIDEEKMNWAANAIKQDSAPRELGIGKHSTSVIDLISCFSQQATTMQRIQWPDVETKAWFLTEFMKYVDVCFEVYAQVMMRGFLECLSLPLQSGEGPTSPGWNSMWNSRRYKEHSIALSAATQAALSVLDESEPLRVTAEACVKLNNLAVARDKLYGLQDDLRVGETVEALGGDGRPSIRALAAETYLLSFKVIRAEGLELYKKHYDTSASKGTRPYVKLAVTRQAENEVTKRQTFARTREAPAGASNPRWNESFDLHVGSRDELMTPLEARVCTRDGPKHLGFREKTRARAFFALPSKLTAGIDSSVDVVLDMEPSGHLLLQATIDGEHEDVEFYSGRMFRVLSRTLSDMQQLIVEQVSVVIRDYLRQILVSPPIRYRASRIIGTTHMGIDRGIDRSIQFLKRGGHQAPATIRVTQESCCEALIPLIDYLENNLHTLFIHLYEETANGVIVKVWNEALVSLEDILLPPLRGSSKGTAKPLTESDLSNIYDCLDFLKWYFEGGVDKDGIPSEALEGRKYKELLEVRSMYFMMTRELMDEYMDEMRRSATRPAESTAEVGRPHGESPPSSNRHADSTGGTHPPGMADMSALPTPPPLPKRSPRRQTTHLPDAGGSDTSSFNAGRRFSGHVDGAENSSTDSLPLSPTQDLRAAIVPAEHTKSTLSRNRSVWAHKDANTLRRFRRSHRMVTDKGDLILRLLRLRFDKEAAKFAQTQLDLRTQQMQYEMRRAAKRRS</sequence>
<dbReference type="InterPro" id="IPR000008">
    <property type="entry name" value="C2_dom"/>
</dbReference>
<dbReference type="PANTHER" id="PTHR47263:SF1">
    <property type="entry name" value="C2 DOMAIN PROTEIN (AFU_ORTHOLOGUE AFUA_7G02350)"/>
    <property type="match status" value="1"/>
</dbReference>
<comment type="caution">
    <text evidence="5">The sequence shown here is derived from an EMBL/GenBank/DDBJ whole genome shotgun (WGS) entry which is preliminary data.</text>
</comment>
<evidence type="ECO:0000313" key="5">
    <source>
        <dbReference type="EMBL" id="KAJ1731784.1"/>
    </source>
</evidence>
<feature type="region of interest" description="Disordered" evidence="1">
    <location>
        <begin position="1435"/>
        <end position="1535"/>
    </location>
</feature>
<evidence type="ECO:0000259" key="3">
    <source>
        <dbReference type="PROSITE" id="PS51258"/>
    </source>
</evidence>
<feature type="compositionally biased region" description="Polar residues" evidence="1">
    <location>
        <begin position="1"/>
        <end position="28"/>
    </location>
</feature>
<evidence type="ECO:0000259" key="2">
    <source>
        <dbReference type="PROSITE" id="PS50004"/>
    </source>
</evidence>
<dbReference type="Proteomes" id="UP001143981">
    <property type="component" value="Unassembled WGS sequence"/>
</dbReference>
<feature type="domain" description="C2" evidence="2">
    <location>
        <begin position="1064"/>
        <end position="1203"/>
    </location>
</feature>
<feature type="region of interest" description="Disordered" evidence="1">
    <location>
        <begin position="203"/>
        <end position="258"/>
    </location>
</feature>
<proteinExistence type="predicted"/>
<evidence type="ECO:0000259" key="4">
    <source>
        <dbReference type="PROSITE" id="PS51259"/>
    </source>
</evidence>
<dbReference type="InterPro" id="IPR014770">
    <property type="entry name" value="Munc13_1"/>
</dbReference>
<feature type="region of interest" description="Disordered" evidence="1">
    <location>
        <begin position="1"/>
        <end position="67"/>
    </location>
</feature>
<dbReference type="Gene3D" id="2.60.40.150">
    <property type="entry name" value="C2 domain"/>
    <property type="match status" value="1"/>
</dbReference>
<keyword evidence="6" id="KW-1185">Reference proteome</keyword>
<dbReference type="OrthoDB" id="2015333at2759"/>
<dbReference type="SMART" id="SM00239">
    <property type="entry name" value="C2"/>
    <property type="match status" value="1"/>
</dbReference>
<dbReference type="PROSITE" id="PS50004">
    <property type="entry name" value="C2"/>
    <property type="match status" value="1"/>
</dbReference>
<name>A0A9W8CYR0_9FUNG</name>
<dbReference type="Pfam" id="PF00168">
    <property type="entry name" value="C2"/>
    <property type="match status" value="1"/>
</dbReference>
<dbReference type="PROSITE" id="PS51259">
    <property type="entry name" value="MHD2"/>
    <property type="match status" value="1"/>
</dbReference>
<feature type="compositionally biased region" description="Pro residues" evidence="1">
    <location>
        <begin position="430"/>
        <end position="439"/>
    </location>
</feature>
<evidence type="ECO:0000256" key="1">
    <source>
        <dbReference type="SAM" id="MobiDB-lite"/>
    </source>
</evidence>
<evidence type="ECO:0008006" key="7">
    <source>
        <dbReference type="Google" id="ProtNLM"/>
    </source>
</evidence>
<feature type="compositionally biased region" description="Low complexity" evidence="1">
    <location>
        <begin position="440"/>
        <end position="450"/>
    </location>
</feature>
<feature type="compositionally biased region" description="Low complexity" evidence="1">
    <location>
        <begin position="47"/>
        <end position="58"/>
    </location>
</feature>
<organism evidence="5 6">
    <name type="scientific">Coemansia biformis</name>
    <dbReference type="NCBI Taxonomy" id="1286918"/>
    <lineage>
        <taxon>Eukaryota</taxon>
        <taxon>Fungi</taxon>
        <taxon>Fungi incertae sedis</taxon>
        <taxon>Zoopagomycota</taxon>
        <taxon>Kickxellomycotina</taxon>
        <taxon>Kickxellomycetes</taxon>
        <taxon>Kickxellales</taxon>
        <taxon>Kickxellaceae</taxon>
        <taxon>Coemansia</taxon>
    </lineage>
</organism>